<evidence type="ECO:0000256" key="5">
    <source>
        <dbReference type="ARBA" id="ARBA00022989"/>
    </source>
</evidence>
<keyword evidence="2" id="KW-1003">Cell membrane</keyword>
<dbReference type="Pfam" id="PF09594">
    <property type="entry name" value="GT87"/>
    <property type="match status" value="1"/>
</dbReference>
<feature type="transmembrane region" description="Helical" evidence="7">
    <location>
        <begin position="152"/>
        <end position="173"/>
    </location>
</feature>
<keyword evidence="5 7" id="KW-1133">Transmembrane helix</keyword>
<organism evidence="8">
    <name type="scientific">metagenome</name>
    <dbReference type="NCBI Taxonomy" id="256318"/>
    <lineage>
        <taxon>unclassified sequences</taxon>
        <taxon>metagenomes</taxon>
    </lineage>
</organism>
<evidence type="ECO:0000313" key="8">
    <source>
        <dbReference type="EMBL" id="CUR58531.1"/>
    </source>
</evidence>
<keyword evidence="4 7" id="KW-0812">Transmembrane</keyword>
<dbReference type="GO" id="GO:0016758">
    <property type="term" value="F:hexosyltransferase activity"/>
    <property type="evidence" value="ECO:0007669"/>
    <property type="project" value="InterPro"/>
</dbReference>
<evidence type="ECO:0000256" key="3">
    <source>
        <dbReference type="ARBA" id="ARBA00022679"/>
    </source>
</evidence>
<dbReference type="EMBL" id="CZKA01000046">
    <property type="protein sequence ID" value="CUR58531.1"/>
    <property type="molecule type" value="Genomic_DNA"/>
</dbReference>
<evidence type="ECO:0000256" key="1">
    <source>
        <dbReference type="ARBA" id="ARBA00004651"/>
    </source>
</evidence>
<accession>A0A2P2C949</accession>
<feature type="transmembrane region" description="Helical" evidence="7">
    <location>
        <begin position="185"/>
        <end position="206"/>
    </location>
</feature>
<evidence type="ECO:0000256" key="7">
    <source>
        <dbReference type="SAM" id="Phobius"/>
    </source>
</evidence>
<sequence length="368" mass="38589">MQGPAPMLVLMVAAAVAGGLQGGFTDLFVYRHAGVNVLDGLPVYTSHDPVTGLPFTYPPFAAIVMVPLALLPGWLAAALLTAVSVAALGAVVMLALGAYSRPTPGWLLALLTVGALALEPVWQNLSFGQLNVLLMLAVVVDLVSPQRRWSGVLVGLAAGLKLTPLVFVVLLVLVGRRAAAGRAALAFAATVAIGLVVLPGSAVTYWTEGLVDASRVGPPALAHNQSVYGVLTRLLDHEPSMLLWLAVAGPVAGVTLVVAARWWRAGDRVLGTGLGALAMLLASPISWSHHWVWAVPLAVALWERSRVAATVWTAVFVARPVVWPPYGRGSEYHWSAVEQIAGSSYVIAALSLTAWAAYATTARRSCSR</sequence>
<dbReference type="GO" id="GO:0005886">
    <property type="term" value="C:plasma membrane"/>
    <property type="evidence" value="ECO:0007669"/>
    <property type="project" value="UniProtKB-SubCell"/>
</dbReference>
<evidence type="ECO:0000256" key="2">
    <source>
        <dbReference type="ARBA" id="ARBA00022475"/>
    </source>
</evidence>
<feature type="transmembrane region" description="Helical" evidence="7">
    <location>
        <begin position="340"/>
        <end position="358"/>
    </location>
</feature>
<feature type="transmembrane region" description="Helical" evidence="7">
    <location>
        <begin position="269"/>
        <end position="287"/>
    </location>
</feature>
<name>A0A2P2C949_9ZZZZ</name>
<feature type="transmembrane region" description="Helical" evidence="7">
    <location>
        <begin position="49"/>
        <end position="71"/>
    </location>
</feature>
<dbReference type="InterPro" id="IPR018584">
    <property type="entry name" value="GT87"/>
</dbReference>
<feature type="transmembrane region" description="Helical" evidence="7">
    <location>
        <begin position="78"/>
        <end position="99"/>
    </location>
</feature>
<evidence type="ECO:0000256" key="6">
    <source>
        <dbReference type="ARBA" id="ARBA00023136"/>
    </source>
</evidence>
<protein>
    <recommendedName>
        <fullName evidence="9">Alpha-1,2-mannosyltransferase</fullName>
    </recommendedName>
</protein>
<comment type="subcellular location">
    <subcellularLocation>
        <location evidence="1">Cell membrane</location>
        <topology evidence="1">Multi-pass membrane protein</topology>
    </subcellularLocation>
</comment>
<reference evidence="8" key="1">
    <citation type="submission" date="2015-08" db="EMBL/GenBank/DDBJ databases">
        <authorList>
            <person name="Babu N.S."/>
            <person name="Beckwith C.J."/>
            <person name="Beseler K.G."/>
            <person name="Brison A."/>
            <person name="Carone J.V."/>
            <person name="Caskin T.P."/>
            <person name="Diamond M."/>
            <person name="Durham M.E."/>
            <person name="Foxe J.M."/>
            <person name="Go M."/>
            <person name="Henderson B.A."/>
            <person name="Jones I.B."/>
            <person name="McGettigan J.A."/>
            <person name="Micheletti S.J."/>
            <person name="Nasrallah M.E."/>
            <person name="Ortiz D."/>
            <person name="Piller C.R."/>
            <person name="Privatt S.R."/>
            <person name="Schneider S.L."/>
            <person name="Sharp S."/>
            <person name="Smith T.C."/>
            <person name="Stanton J.D."/>
            <person name="Ullery H.E."/>
            <person name="Wilson R.J."/>
            <person name="Serrano M.G."/>
            <person name="Buck G."/>
            <person name="Lee V."/>
            <person name="Wang Y."/>
            <person name="Carvalho R."/>
            <person name="Voegtly L."/>
            <person name="Shi R."/>
            <person name="Duckworth R."/>
            <person name="Johnson A."/>
            <person name="Loviza R."/>
            <person name="Walstead R."/>
            <person name="Shah Z."/>
            <person name="Kiflezghi M."/>
            <person name="Wade K."/>
            <person name="Ball S.L."/>
            <person name="Bradley K.W."/>
            <person name="Asai D.J."/>
            <person name="Bowman C.A."/>
            <person name="Russell D.A."/>
            <person name="Pope W.H."/>
            <person name="Jacobs-Sera D."/>
            <person name="Hendrix R.W."/>
            <person name="Hatfull G.F."/>
        </authorList>
    </citation>
    <scope>NUCLEOTIDE SEQUENCE</scope>
</reference>
<dbReference type="AlphaFoldDB" id="A0A2P2C949"/>
<proteinExistence type="predicted"/>
<gene>
    <name evidence="8" type="ORF">NOCA2500016</name>
</gene>
<keyword evidence="3" id="KW-0808">Transferase</keyword>
<keyword evidence="6 7" id="KW-0472">Membrane</keyword>
<evidence type="ECO:0008006" key="9">
    <source>
        <dbReference type="Google" id="ProtNLM"/>
    </source>
</evidence>
<evidence type="ECO:0000256" key="4">
    <source>
        <dbReference type="ARBA" id="ARBA00022692"/>
    </source>
</evidence>
<feature type="transmembrane region" description="Helical" evidence="7">
    <location>
        <begin position="241"/>
        <end position="262"/>
    </location>
</feature>